<dbReference type="Proteomes" id="UP000410492">
    <property type="component" value="Unassembled WGS sequence"/>
</dbReference>
<organism evidence="1 2">
    <name type="scientific">Callosobruchus maculatus</name>
    <name type="common">Southern cowpea weevil</name>
    <name type="synonym">Pulse bruchid</name>
    <dbReference type="NCBI Taxonomy" id="64391"/>
    <lineage>
        <taxon>Eukaryota</taxon>
        <taxon>Metazoa</taxon>
        <taxon>Ecdysozoa</taxon>
        <taxon>Arthropoda</taxon>
        <taxon>Hexapoda</taxon>
        <taxon>Insecta</taxon>
        <taxon>Pterygota</taxon>
        <taxon>Neoptera</taxon>
        <taxon>Endopterygota</taxon>
        <taxon>Coleoptera</taxon>
        <taxon>Polyphaga</taxon>
        <taxon>Cucujiformia</taxon>
        <taxon>Chrysomeloidea</taxon>
        <taxon>Chrysomelidae</taxon>
        <taxon>Bruchinae</taxon>
        <taxon>Bruchini</taxon>
        <taxon>Callosobruchus</taxon>
    </lineage>
</organism>
<feature type="non-terminal residue" evidence="1">
    <location>
        <position position="1"/>
    </location>
</feature>
<proteinExistence type="predicted"/>
<name>A0A653BXS6_CALMS</name>
<protein>
    <submittedName>
        <fullName evidence="1">Uncharacterized protein</fullName>
    </submittedName>
</protein>
<dbReference type="AlphaFoldDB" id="A0A653BXS6"/>
<keyword evidence="2" id="KW-1185">Reference proteome</keyword>
<reference evidence="1 2" key="1">
    <citation type="submission" date="2019-01" db="EMBL/GenBank/DDBJ databases">
        <authorList>
            <person name="Sayadi A."/>
        </authorList>
    </citation>
    <scope>NUCLEOTIDE SEQUENCE [LARGE SCALE GENOMIC DNA]</scope>
</reference>
<accession>A0A653BXS6</accession>
<evidence type="ECO:0000313" key="1">
    <source>
        <dbReference type="EMBL" id="VEN40290.1"/>
    </source>
</evidence>
<dbReference type="EMBL" id="CAACVG010006464">
    <property type="protein sequence ID" value="VEN40290.1"/>
    <property type="molecule type" value="Genomic_DNA"/>
</dbReference>
<gene>
    <name evidence="1" type="ORF">CALMAC_LOCUS4500</name>
</gene>
<evidence type="ECO:0000313" key="2">
    <source>
        <dbReference type="Proteomes" id="UP000410492"/>
    </source>
</evidence>
<sequence length="80" mass="8926">PDTTAAYSFCFSYPSSEPYSNSLSEPKLVRDYFGLLGSANANQSGSPFITVHKCQKKKKEKKSVHTRVSTFQRETCELNG</sequence>